<keyword evidence="3" id="KW-1185">Reference proteome</keyword>
<dbReference type="Gene3D" id="3.20.20.80">
    <property type="entry name" value="Glycosidases"/>
    <property type="match status" value="1"/>
</dbReference>
<dbReference type="KEGG" id="psco:LY89DRAFT_582171"/>
<feature type="chain" id="PRO_5008268190" description="Mutanase" evidence="1">
    <location>
        <begin position="20"/>
        <end position="698"/>
    </location>
</feature>
<accession>A0A194XFW9</accession>
<dbReference type="InterPro" id="IPR051130">
    <property type="entry name" value="Mito_struct-func_regulator"/>
</dbReference>
<organism evidence="2 3">
    <name type="scientific">Mollisia scopiformis</name>
    <name type="common">Conifer needle endophyte fungus</name>
    <name type="synonym">Phialocephala scopiformis</name>
    <dbReference type="NCBI Taxonomy" id="149040"/>
    <lineage>
        <taxon>Eukaryota</taxon>
        <taxon>Fungi</taxon>
        <taxon>Dikarya</taxon>
        <taxon>Ascomycota</taxon>
        <taxon>Pezizomycotina</taxon>
        <taxon>Leotiomycetes</taxon>
        <taxon>Helotiales</taxon>
        <taxon>Mollisiaceae</taxon>
        <taxon>Mollisia</taxon>
    </lineage>
</organism>
<evidence type="ECO:0000313" key="3">
    <source>
        <dbReference type="Proteomes" id="UP000070700"/>
    </source>
</evidence>
<dbReference type="PANTHER" id="PTHR43173:SF33">
    <property type="entry name" value="ASCUS WALL ENDO-1,3-ALPHA-GLUCANASE-RELATED"/>
    <property type="match status" value="1"/>
</dbReference>
<dbReference type="InParanoid" id="A0A194XFW9"/>
<dbReference type="EMBL" id="KQ947412">
    <property type="protein sequence ID" value="KUJ19024.1"/>
    <property type="molecule type" value="Genomic_DNA"/>
</dbReference>
<dbReference type="GO" id="GO:0051118">
    <property type="term" value="F:glucan endo-1,3-alpha-glucosidase activity"/>
    <property type="evidence" value="ECO:0007669"/>
    <property type="project" value="InterPro"/>
</dbReference>
<protein>
    <recommendedName>
        <fullName evidence="4">Mutanase</fullName>
    </recommendedName>
</protein>
<dbReference type="PANTHER" id="PTHR43173">
    <property type="entry name" value="ABC1 FAMILY PROTEIN"/>
    <property type="match status" value="1"/>
</dbReference>
<dbReference type="Proteomes" id="UP000070700">
    <property type="component" value="Unassembled WGS sequence"/>
</dbReference>
<evidence type="ECO:0000313" key="2">
    <source>
        <dbReference type="EMBL" id="KUJ19024.1"/>
    </source>
</evidence>
<dbReference type="Pfam" id="PF03659">
    <property type="entry name" value="Glyco_hydro_71"/>
    <property type="match status" value="1"/>
</dbReference>
<feature type="signal peptide" evidence="1">
    <location>
        <begin position="1"/>
        <end position="19"/>
    </location>
</feature>
<name>A0A194XFW9_MOLSC</name>
<dbReference type="AlphaFoldDB" id="A0A194XFW9"/>
<sequence length="698" mass="75182">MILLPIVAALLLWSYQAHAKAVFAHFMVGNVESWTVDRWTTDIDLAIAAHLDAFALNIAYGDDTVSTSVSYAFQAANAAGFKLFFSFDYAASTGGAWPKDEVLSYLTAYATNGAYFQTESGQPFVSTFEGPANAEDWLDIKSQTGCFFMPDWSSLGAAPAAALGVADGLFSWAAWPWGDQDMDTSVDASYLQVLGNSSDGGQPYMMPVSPMFYTNLPGYDKNWVWRGDDLWYDRWQQPDYVEIISWNDWGECHYIGPLDAAQYDSVFSSDTGDAAYNYVKSFPHDGWRAILPYLIDLYKTGTTTMEEEILVVWSRATLSDACSNDYTSGNTASQLQFEFEPAAVVQDSVYFTGLLANTADITVNIGGHDVAATWTHSPSSQVAGFYHGSAPFSGNTGEVIVNLARDGASVMTITGNYIDDSCVNSIMNYNAWTASTTNVFDLGLEPNIEGFVCIEGSSVAEFAELCDFTCALGYCPISACVCSNLGPQPTLPDATGVIGNPTINVDYEGLCAFACNYGYCPSEYCSTVEVAVPTPTVSPFTFPACIAGSGSGDFTDLCDWACSYGYCPIAACTCTATGILPDTPASTASVTASFIPVPSVMAYDDLCKWTCSRGHCPNVCSSNYACVSGTGSGNYEGLCDYSCGRGFCPDPCTCLANGTVSTLDGYMVSLISWYQFISRVLGPWDYSWVSCSSPVYCL</sequence>
<dbReference type="RefSeq" id="XP_018073379.1">
    <property type="nucleotide sequence ID" value="XM_018209149.1"/>
</dbReference>
<dbReference type="GeneID" id="28818875"/>
<reference evidence="2 3" key="1">
    <citation type="submission" date="2015-10" db="EMBL/GenBank/DDBJ databases">
        <title>Full genome of DAOMC 229536 Phialocephala scopiformis, a fungal endophyte of spruce producing the potent anti-insectan compound rugulosin.</title>
        <authorList>
            <consortium name="DOE Joint Genome Institute"/>
            <person name="Walker A.K."/>
            <person name="Frasz S.L."/>
            <person name="Seifert K.A."/>
            <person name="Miller J.D."/>
            <person name="Mondo S.J."/>
            <person name="Labutti K."/>
            <person name="Lipzen A."/>
            <person name="Dockter R."/>
            <person name="Kennedy M."/>
            <person name="Grigoriev I.V."/>
            <person name="Spatafora J.W."/>
        </authorList>
    </citation>
    <scope>NUCLEOTIDE SEQUENCE [LARGE SCALE GENOMIC DNA]</scope>
    <source>
        <strain evidence="2 3">CBS 120377</strain>
    </source>
</reference>
<evidence type="ECO:0000256" key="1">
    <source>
        <dbReference type="SAM" id="SignalP"/>
    </source>
</evidence>
<dbReference type="InterPro" id="IPR005197">
    <property type="entry name" value="Glyco_hydro_71"/>
</dbReference>
<proteinExistence type="predicted"/>
<keyword evidence="1" id="KW-0732">Signal</keyword>
<dbReference type="CDD" id="cd11577">
    <property type="entry name" value="GH71"/>
    <property type="match status" value="1"/>
</dbReference>
<dbReference type="OrthoDB" id="1046782at2759"/>
<gene>
    <name evidence="2" type="ORF">LY89DRAFT_582171</name>
</gene>
<evidence type="ECO:0008006" key="4">
    <source>
        <dbReference type="Google" id="ProtNLM"/>
    </source>
</evidence>